<dbReference type="EMBL" id="JASPKY010001015">
    <property type="protein sequence ID" value="KAK9679499.1"/>
    <property type="molecule type" value="Genomic_DNA"/>
</dbReference>
<dbReference type="AlphaFoldDB" id="A0AAW1HSP2"/>
<evidence type="ECO:0000313" key="1">
    <source>
        <dbReference type="EMBL" id="KAK9679499.1"/>
    </source>
</evidence>
<evidence type="ECO:0000313" key="2">
    <source>
        <dbReference type="Proteomes" id="UP001458880"/>
    </source>
</evidence>
<dbReference type="Proteomes" id="UP001458880">
    <property type="component" value="Unassembled WGS sequence"/>
</dbReference>
<keyword evidence="2" id="KW-1185">Reference proteome</keyword>
<gene>
    <name evidence="1" type="ORF">QE152_g39984</name>
</gene>
<comment type="caution">
    <text evidence="1">The sequence shown here is derived from an EMBL/GenBank/DDBJ whole genome shotgun (WGS) entry which is preliminary data.</text>
</comment>
<accession>A0AAW1HSP2</accession>
<name>A0AAW1HSP2_POPJA</name>
<protein>
    <recommendedName>
        <fullName evidence="3">Tail fiber protein</fullName>
    </recommendedName>
</protein>
<reference evidence="1 2" key="1">
    <citation type="journal article" date="2024" name="BMC Genomics">
        <title>De novo assembly and annotation of Popillia japonica's genome with initial clues to its potential as an invasive pest.</title>
        <authorList>
            <person name="Cucini C."/>
            <person name="Boschi S."/>
            <person name="Funari R."/>
            <person name="Cardaioli E."/>
            <person name="Iannotti N."/>
            <person name="Marturano G."/>
            <person name="Paoli F."/>
            <person name="Bruttini M."/>
            <person name="Carapelli A."/>
            <person name="Frati F."/>
            <person name="Nardi F."/>
        </authorList>
    </citation>
    <scope>NUCLEOTIDE SEQUENCE [LARGE SCALE GENOMIC DNA]</scope>
    <source>
        <strain evidence="1">DMR45628</strain>
    </source>
</reference>
<proteinExistence type="predicted"/>
<evidence type="ECO:0008006" key="3">
    <source>
        <dbReference type="Google" id="ProtNLM"/>
    </source>
</evidence>
<sequence length="349" mass="37557">MAIYTENYSLEKPDQTDVYNIEVFNNNADAVDAVLHGKVDSDGGDISSTNIATLEELTEEFPVPAAGETSKTFFGKVRKSIQDFNNFKTGILTVGMLVNNAVTDNSGLPVSAAVAKALQDQLTQLNSDYVSRTTDNIVGAQVKLTRNAGVNADSYNQAPVWIRADYQANNGYRAQIGLENGGVNAITLWLDIDGRLKATNNNDVTTTFATTDELALKASVYQLSLPQVTLTETNEIQLGDSIQVPAGQYLVVLDAIARSTDNTATDLHVKADDWVFAQGRIPYTNGTHQNLCINNIVTLSSEANITFTVTRGATNGEVVFFGGTLSLIRGATNGEVVFFGGTLSLIRLQ</sequence>
<organism evidence="1 2">
    <name type="scientific">Popillia japonica</name>
    <name type="common">Japanese beetle</name>
    <dbReference type="NCBI Taxonomy" id="7064"/>
    <lineage>
        <taxon>Eukaryota</taxon>
        <taxon>Metazoa</taxon>
        <taxon>Ecdysozoa</taxon>
        <taxon>Arthropoda</taxon>
        <taxon>Hexapoda</taxon>
        <taxon>Insecta</taxon>
        <taxon>Pterygota</taxon>
        <taxon>Neoptera</taxon>
        <taxon>Endopterygota</taxon>
        <taxon>Coleoptera</taxon>
        <taxon>Polyphaga</taxon>
        <taxon>Scarabaeiformia</taxon>
        <taxon>Scarabaeidae</taxon>
        <taxon>Rutelinae</taxon>
        <taxon>Popillia</taxon>
    </lineage>
</organism>